<dbReference type="AlphaFoldDB" id="A0A445BJA4"/>
<organism evidence="2 3">
    <name type="scientific">Arachis hypogaea</name>
    <name type="common">Peanut</name>
    <dbReference type="NCBI Taxonomy" id="3818"/>
    <lineage>
        <taxon>Eukaryota</taxon>
        <taxon>Viridiplantae</taxon>
        <taxon>Streptophyta</taxon>
        <taxon>Embryophyta</taxon>
        <taxon>Tracheophyta</taxon>
        <taxon>Spermatophyta</taxon>
        <taxon>Magnoliopsida</taxon>
        <taxon>eudicotyledons</taxon>
        <taxon>Gunneridae</taxon>
        <taxon>Pentapetalae</taxon>
        <taxon>rosids</taxon>
        <taxon>fabids</taxon>
        <taxon>Fabales</taxon>
        <taxon>Fabaceae</taxon>
        <taxon>Papilionoideae</taxon>
        <taxon>50 kb inversion clade</taxon>
        <taxon>dalbergioids sensu lato</taxon>
        <taxon>Dalbergieae</taxon>
        <taxon>Pterocarpus clade</taxon>
        <taxon>Arachis</taxon>
    </lineage>
</organism>
<evidence type="ECO:0000256" key="1">
    <source>
        <dbReference type="SAM" id="MobiDB-lite"/>
    </source>
</evidence>
<reference evidence="2 3" key="1">
    <citation type="submission" date="2019-01" db="EMBL/GenBank/DDBJ databases">
        <title>Sequencing of cultivated peanut Arachis hypogaea provides insights into genome evolution and oil improvement.</title>
        <authorList>
            <person name="Chen X."/>
        </authorList>
    </citation>
    <scope>NUCLEOTIDE SEQUENCE [LARGE SCALE GENOMIC DNA]</scope>
    <source>
        <strain evidence="3">cv. Fuhuasheng</strain>
        <tissue evidence="2">Leaves</tissue>
    </source>
</reference>
<accession>A0A445BJA4</accession>
<comment type="caution">
    <text evidence="2">The sequence shown here is derived from an EMBL/GenBank/DDBJ whole genome shotgun (WGS) entry which is preliminary data.</text>
</comment>
<feature type="region of interest" description="Disordered" evidence="1">
    <location>
        <begin position="88"/>
        <end position="134"/>
    </location>
</feature>
<sequence>MWEKCYQWMTQLKVYKDTTNEYDTIFMLDHKAHLKGNRFHFMSLTPGQDVVNAMCMVLNNRKCCRFEEEIYCLPTDIVQVPQVKEKLEEPKPLEASEGSNKGSSKKETTKRKKTAQGAKKKVPRGWRNKKIPTEDFAPGDKGLITSILDCIMGLEHQFWEEQPPPYYNEQYLSQYTYPTQGYGRFHYDYTPSPTYAYNPYPQHNPQSPYFQTAHHHHITPSYIPPQDIHQHESPLTYTTFLPNYEPHSLPQCEAFPPLTQDRQDLQAFLQEQEGF</sequence>
<evidence type="ECO:0000313" key="3">
    <source>
        <dbReference type="Proteomes" id="UP000289738"/>
    </source>
</evidence>
<dbReference type="EMBL" id="SDMP01000009">
    <property type="protein sequence ID" value="RYR38768.1"/>
    <property type="molecule type" value="Genomic_DNA"/>
</dbReference>
<feature type="compositionally biased region" description="Basic residues" evidence="1">
    <location>
        <begin position="108"/>
        <end position="130"/>
    </location>
</feature>
<name>A0A445BJA4_ARAHY</name>
<proteinExistence type="predicted"/>
<keyword evidence="3" id="KW-1185">Reference proteome</keyword>
<evidence type="ECO:0000313" key="2">
    <source>
        <dbReference type="EMBL" id="RYR38768.1"/>
    </source>
</evidence>
<protein>
    <submittedName>
        <fullName evidence="2">Uncharacterized protein</fullName>
    </submittedName>
</protein>
<gene>
    <name evidence="2" type="ORF">Ahy_A09g043948</name>
</gene>
<dbReference type="Proteomes" id="UP000289738">
    <property type="component" value="Chromosome A09"/>
</dbReference>